<dbReference type="EMBL" id="KQ999169">
    <property type="protein sequence ID" value="KZV42309.1"/>
    <property type="molecule type" value="Genomic_DNA"/>
</dbReference>
<accession>A0A2Z7C743</accession>
<feature type="compositionally biased region" description="Basic and acidic residues" evidence="1">
    <location>
        <begin position="82"/>
        <end position="91"/>
    </location>
</feature>
<dbReference type="GO" id="GO:0008168">
    <property type="term" value="F:methyltransferase activity"/>
    <property type="evidence" value="ECO:0007669"/>
    <property type="project" value="UniProtKB-KW"/>
</dbReference>
<feature type="region of interest" description="Disordered" evidence="1">
    <location>
        <begin position="31"/>
        <end position="92"/>
    </location>
</feature>
<dbReference type="AlphaFoldDB" id="A0A2Z7C743"/>
<evidence type="ECO:0000313" key="2">
    <source>
        <dbReference type="EMBL" id="KZV42309.1"/>
    </source>
</evidence>
<evidence type="ECO:0000256" key="1">
    <source>
        <dbReference type="SAM" id="MobiDB-lite"/>
    </source>
</evidence>
<protein>
    <submittedName>
        <fullName evidence="2">Histone-lysine N-methyltransferase ASHR2-like</fullName>
    </submittedName>
</protein>
<sequence length="188" mass="20670">MRATHSSQHTAPDSTLGSTCCCQTHEVWELPTPPIVANRSQQGDEVRELPAQPQQHPGPRPEGRLLRQPALEGLTRSAQMDSPRKVDRSKSDQLAAAVEAGGGGSFWERRGAAKGLSIYPNKLPERQAKSDAYANKLHKGDVLANLSSFTQVSRRGIKRSVSARGVQRYHSHFNRSCLPSAIKEDKVR</sequence>
<gene>
    <name evidence="2" type="ORF">F511_32391</name>
</gene>
<reference evidence="2 3" key="1">
    <citation type="journal article" date="2015" name="Proc. Natl. Acad. Sci. U.S.A.">
        <title>The resurrection genome of Boea hygrometrica: A blueprint for survival of dehydration.</title>
        <authorList>
            <person name="Xiao L."/>
            <person name="Yang G."/>
            <person name="Zhang L."/>
            <person name="Yang X."/>
            <person name="Zhao S."/>
            <person name="Ji Z."/>
            <person name="Zhou Q."/>
            <person name="Hu M."/>
            <person name="Wang Y."/>
            <person name="Chen M."/>
            <person name="Xu Y."/>
            <person name="Jin H."/>
            <person name="Xiao X."/>
            <person name="Hu G."/>
            <person name="Bao F."/>
            <person name="Hu Y."/>
            <person name="Wan P."/>
            <person name="Li L."/>
            <person name="Deng X."/>
            <person name="Kuang T."/>
            <person name="Xiang C."/>
            <person name="Zhu J.K."/>
            <person name="Oliver M.J."/>
            <person name="He Y."/>
        </authorList>
    </citation>
    <scope>NUCLEOTIDE SEQUENCE [LARGE SCALE GENOMIC DNA]</scope>
    <source>
        <strain evidence="3">cv. XS01</strain>
    </source>
</reference>
<keyword evidence="2" id="KW-0808">Transferase</keyword>
<dbReference type="Proteomes" id="UP000250235">
    <property type="component" value="Unassembled WGS sequence"/>
</dbReference>
<keyword evidence="2" id="KW-0489">Methyltransferase</keyword>
<organism evidence="2 3">
    <name type="scientific">Dorcoceras hygrometricum</name>
    <dbReference type="NCBI Taxonomy" id="472368"/>
    <lineage>
        <taxon>Eukaryota</taxon>
        <taxon>Viridiplantae</taxon>
        <taxon>Streptophyta</taxon>
        <taxon>Embryophyta</taxon>
        <taxon>Tracheophyta</taxon>
        <taxon>Spermatophyta</taxon>
        <taxon>Magnoliopsida</taxon>
        <taxon>eudicotyledons</taxon>
        <taxon>Gunneridae</taxon>
        <taxon>Pentapetalae</taxon>
        <taxon>asterids</taxon>
        <taxon>lamiids</taxon>
        <taxon>Lamiales</taxon>
        <taxon>Gesneriaceae</taxon>
        <taxon>Didymocarpoideae</taxon>
        <taxon>Trichosporeae</taxon>
        <taxon>Loxocarpinae</taxon>
        <taxon>Dorcoceras</taxon>
    </lineage>
</organism>
<dbReference type="GO" id="GO:0032259">
    <property type="term" value="P:methylation"/>
    <property type="evidence" value="ECO:0007669"/>
    <property type="project" value="UniProtKB-KW"/>
</dbReference>
<name>A0A2Z7C743_9LAMI</name>
<proteinExistence type="predicted"/>
<keyword evidence="3" id="KW-1185">Reference proteome</keyword>
<evidence type="ECO:0000313" key="3">
    <source>
        <dbReference type="Proteomes" id="UP000250235"/>
    </source>
</evidence>